<protein>
    <submittedName>
        <fullName evidence="1">Uncharacterized protein</fullName>
    </submittedName>
</protein>
<dbReference type="EMBL" id="CAXAMN010002367">
    <property type="protein sequence ID" value="CAK8999365.1"/>
    <property type="molecule type" value="Genomic_DNA"/>
</dbReference>
<proteinExistence type="predicted"/>
<accession>A0ABP0IDB2</accession>
<name>A0ABP0IDB2_9DINO</name>
<gene>
    <name evidence="1" type="ORF">CCMP2556_LOCUS5627</name>
</gene>
<sequence>GRFQSGERPWKGYQKAFEWGSWSLGFLQLLFVWLLGTRCAKLLVQNWKHLPIPAAADGTTFAILAALRSSLNGFGGPLSAALLLAYRHWASVSTGEQPDGLASFLPALRDAWLLVLLHRLLKAGQTAGELM</sequence>
<keyword evidence="2" id="KW-1185">Reference proteome</keyword>
<organism evidence="1 2">
    <name type="scientific">Durusdinium trenchii</name>
    <dbReference type="NCBI Taxonomy" id="1381693"/>
    <lineage>
        <taxon>Eukaryota</taxon>
        <taxon>Sar</taxon>
        <taxon>Alveolata</taxon>
        <taxon>Dinophyceae</taxon>
        <taxon>Suessiales</taxon>
        <taxon>Symbiodiniaceae</taxon>
        <taxon>Durusdinium</taxon>
    </lineage>
</organism>
<reference evidence="1 2" key="1">
    <citation type="submission" date="2024-02" db="EMBL/GenBank/DDBJ databases">
        <authorList>
            <person name="Chen Y."/>
            <person name="Shah S."/>
            <person name="Dougan E. K."/>
            <person name="Thang M."/>
            <person name="Chan C."/>
        </authorList>
    </citation>
    <scope>NUCLEOTIDE SEQUENCE [LARGE SCALE GENOMIC DNA]</scope>
</reference>
<evidence type="ECO:0000313" key="2">
    <source>
        <dbReference type="Proteomes" id="UP001642484"/>
    </source>
</evidence>
<comment type="caution">
    <text evidence="1">The sequence shown here is derived from an EMBL/GenBank/DDBJ whole genome shotgun (WGS) entry which is preliminary data.</text>
</comment>
<dbReference type="Proteomes" id="UP001642484">
    <property type="component" value="Unassembled WGS sequence"/>
</dbReference>
<evidence type="ECO:0000313" key="1">
    <source>
        <dbReference type="EMBL" id="CAK8999365.1"/>
    </source>
</evidence>
<feature type="non-terminal residue" evidence="1">
    <location>
        <position position="131"/>
    </location>
</feature>
<feature type="non-terminal residue" evidence="1">
    <location>
        <position position="1"/>
    </location>
</feature>